<evidence type="ECO:0000256" key="1">
    <source>
        <dbReference type="ARBA" id="ARBA00006141"/>
    </source>
</evidence>
<keyword evidence="5" id="KW-1185">Reference proteome</keyword>
<evidence type="ECO:0000259" key="3">
    <source>
        <dbReference type="SMART" id="SM00101"/>
    </source>
</evidence>
<dbReference type="InterPro" id="IPR000308">
    <property type="entry name" value="14-3-3"/>
</dbReference>
<dbReference type="InterPro" id="IPR027417">
    <property type="entry name" value="P-loop_NTPase"/>
</dbReference>
<evidence type="ECO:0000256" key="2">
    <source>
        <dbReference type="SAM" id="MobiDB-lite"/>
    </source>
</evidence>
<dbReference type="OrthoDB" id="8954335at2759"/>
<proteinExistence type="inferred from homology"/>
<comment type="caution">
    <text evidence="4">The sequence shown here is derived from an EMBL/GenBank/DDBJ whole genome shotgun (WGS) entry which is preliminary data.</text>
</comment>
<accession>A0A8I2YPK8</accession>
<feature type="region of interest" description="Disordered" evidence="2">
    <location>
        <begin position="197"/>
        <end position="236"/>
    </location>
</feature>
<comment type="similarity">
    <text evidence="1">Belongs to the 14-3-3 family.</text>
</comment>
<feature type="compositionally biased region" description="Polar residues" evidence="2">
    <location>
        <begin position="220"/>
        <end position="236"/>
    </location>
</feature>
<dbReference type="InterPro" id="IPR023410">
    <property type="entry name" value="14-3-3_domain"/>
</dbReference>
<dbReference type="Gene3D" id="1.20.190.20">
    <property type="entry name" value="14-3-3 domain"/>
    <property type="match status" value="1"/>
</dbReference>
<dbReference type="PRINTS" id="PR00305">
    <property type="entry name" value="1433ZETA"/>
</dbReference>
<feature type="region of interest" description="Disordered" evidence="2">
    <location>
        <begin position="127"/>
        <end position="178"/>
    </location>
</feature>
<dbReference type="EMBL" id="JAGFBS010000013">
    <property type="protein sequence ID" value="KAG6375839.1"/>
    <property type="molecule type" value="Genomic_DNA"/>
</dbReference>
<sequence length="614" mass="68993">MFLTSTSFPQLFQGNLPFSVAKCESFRCVESRRKESVEKSLTAYKNASNVAISELRPTNPIRLRLALNLSVFYYEVLDSRKNAICVAQQALHEARTGLDELSQEDSNDSKHVIELLHENLARWRLDGRERPEDEQNDGENFNTIQDAPGEIDNVQPGDQIQERQPPGRSGHVEHDDQPLDTFNQPFAVIQEDIPSGIVDLDPDVKTDGDRPSLVHDDQPDVNQPSPIHQQQFPQTDSDGITSVLDNTITGVGTSLSYDGIVAVPETGLEDVKSSLAGSLRRDGVANAGQQLQTVTEHPATVTTRGPLQVSEEPAMVNVEDIEPDDIVIAVMGPQSSGKSTFVRLASGYDIQGGFQLGSYTTDVCAIRFLDQESGRHVVLVDTPGLNDTFKSDLEILNMTACWLISSYKMGNLLSGVMYLHPITANRMAGLLKDLLTFQKLCGKDAMDNVYLTTTMWDKIEPSIGERRLEELVTEYWNSMIIRGARVIRCRSDDDSAKRTIRQIVRREAARKALLLQQEIVDLHKELRETQAGQELRGTQAGQELYDNLGSLVERRVALLKRIDRERKGASDASMLEGLEKECNELREQIDDKLRQMKEPRWSWLEFLPRFFSRR</sequence>
<protein>
    <submittedName>
        <fullName evidence="4">14-3-3 protein-domain-containing protein</fullName>
    </submittedName>
</protein>
<dbReference type="SMART" id="SM00101">
    <property type="entry name" value="14_3_3"/>
    <property type="match status" value="1"/>
</dbReference>
<dbReference type="PANTHER" id="PTHR18860">
    <property type="entry name" value="14-3-3 PROTEIN"/>
    <property type="match status" value="1"/>
</dbReference>
<dbReference type="AlphaFoldDB" id="A0A8I2YPK8"/>
<dbReference type="SUPFAM" id="SSF52540">
    <property type="entry name" value="P-loop containing nucleoside triphosphate hydrolases"/>
    <property type="match status" value="1"/>
</dbReference>
<dbReference type="Gene3D" id="3.40.50.300">
    <property type="entry name" value="P-loop containing nucleotide triphosphate hydrolases"/>
    <property type="match status" value="1"/>
</dbReference>
<evidence type="ECO:0000313" key="5">
    <source>
        <dbReference type="Proteomes" id="UP000683000"/>
    </source>
</evidence>
<evidence type="ECO:0000313" key="4">
    <source>
        <dbReference type="EMBL" id="KAG6375839.1"/>
    </source>
</evidence>
<gene>
    <name evidence="4" type="ORF">JVT61DRAFT_2698</name>
</gene>
<dbReference type="Proteomes" id="UP000683000">
    <property type="component" value="Unassembled WGS sequence"/>
</dbReference>
<feature type="compositionally biased region" description="Basic and acidic residues" evidence="2">
    <location>
        <begin position="202"/>
        <end position="218"/>
    </location>
</feature>
<dbReference type="SUPFAM" id="SSF48445">
    <property type="entry name" value="14-3-3 protein"/>
    <property type="match status" value="1"/>
</dbReference>
<dbReference type="CDD" id="cd00882">
    <property type="entry name" value="Ras_like_GTPase"/>
    <property type="match status" value="1"/>
</dbReference>
<reference evidence="4" key="1">
    <citation type="submission" date="2021-03" db="EMBL/GenBank/DDBJ databases">
        <title>Evolutionary innovations through gain and loss of genes in the ectomycorrhizal Boletales.</title>
        <authorList>
            <person name="Wu G."/>
            <person name="Miyauchi S."/>
            <person name="Morin E."/>
            <person name="Yang Z.-L."/>
            <person name="Xu J."/>
            <person name="Martin F.M."/>
        </authorList>
    </citation>
    <scope>NUCLEOTIDE SEQUENCE</scope>
    <source>
        <strain evidence="4">BR01</strain>
    </source>
</reference>
<feature type="domain" description="14-3-3" evidence="3">
    <location>
        <begin position="1"/>
        <end position="137"/>
    </location>
</feature>
<name>A0A8I2YPK8_9AGAM</name>
<dbReference type="Pfam" id="PF00244">
    <property type="entry name" value="14-3-3"/>
    <property type="match status" value="1"/>
</dbReference>
<organism evidence="4 5">
    <name type="scientific">Boletus reticuloceps</name>
    <dbReference type="NCBI Taxonomy" id="495285"/>
    <lineage>
        <taxon>Eukaryota</taxon>
        <taxon>Fungi</taxon>
        <taxon>Dikarya</taxon>
        <taxon>Basidiomycota</taxon>
        <taxon>Agaricomycotina</taxon>
        <taxon>Agaricomycetes</taxon>
        <taxon>Agaricomycetidae</taxon>
        <taxon>Boletales</taxon>
        <taxon>Boletineae</taxon>
        <taxon>Boletaceae</taxon>
        <taxon>Boletoideae</taxon>
        <taxon>Boletus</taxon>
    </lineage>
</organism>
<dbReference type="InterPro" id="IPR036815">
    <property type="entry name" value="14-3-3_dom_sf"/>
</dbReference>